<evidence type="ECO:0000313" key="2">
    <source>
        <dbReference type="Proteomes" id="UP000283383"/>
    </source>
</evidence>
<reference evidence="1 2" key="1">
    <citation type="journal article" date="2018" name="BMC Genomics">
        <title>Comparative genome analyses reveal sequence features reflecting distinct modes of host-adaptation between dicot and monocot powdery mildew.</title>
        <authorList>
            <person name="Wu Y."/>
            <person name="Ma X."/>
            <person name="Pan Z."/>
            <person name="Kale S.D."/>
            <person name="Song Y."/>
            <person name="King H."/>
            <person name="Zhang Q."/>
            <person name="Presley C."/>
            <person name="Deng X."/>
            <person name="Wei C.I."/>
            <person name="Xiao S."/>
        </authorList>
    </citation>
    <scope>NUCLEOTIDE SEQUENCE [LARGE SCALE GENOMIC DNA]</scope>
    <source>
        <strain evidence="1">UMSG3</strain>
    </source>
</reference>
<keyword evidence="2" id="KW-1185">Reference proteome</keyword>
<organism evidence="1 2">
    <name type="scientific">Golovinomyces cichoracearum</name>
    <dbReference type="NCBI Taxonomy" id="62708"/>
    <lineage>
        <taxon>Eukaryota</taxon>
        <taxon>Fungi</taxon>
        <taxon>Dikarya</taxon>
        <taxon>Ascomycota</taxon>
        <taxon>Pezizomycotina</taxon>
        <taxon>Leotiomycetes</taxon>
        <taxon>Erysiphales</taxon>
        <taxon>Erysiphaceae</taxon>
        <taxon>Golovinomyces</taxon>
    </lineage>
</organism>
<dbReference type="AlphaFoldDB" id="A0A420J6G4"/>
<comment type="caution">
    <text evidence="1">The sequence shown here is derived from an EMBL/GenBank/DDBJ whole genome shotgun (WGS) entry which is preliminary data.</text>
</comment>
<evidence type="ECO:0000313" key="1">
    <source>
        <dbReference type="EMBL" id="RKF82369.1"/>
    </source>
</evidence>
<dbReference type="EMBL" id="MCBQ01002567">
    <property type="protein sequence ID" value="RKF82369.1"/>
    <property type="molecule type" value="Genomic_DNA"/>
</dbReference>
<dbReference type="Proteomes" id="UP000283383">
    <property type="component" value="Unassembled WGS sequence"/>
</dbReference>
<proteinExistence type="predicted"/>
<gene>
    <name evidence="1" type="ORF">GcM3_025038</name>
</gene>
<accession>A0A420J6G4</accession>
<protein>
    <submittedName>
        <fullName evidence="1">Uncharacterized protein</fullName>
    </submittedName>
</protein>
<name>A0A420J6G4_9PEZI</name>
<sequence length="77" mass="8852">MSYFAVIMMEATISENVLESMSTIILMSKKTLLFDQKSDRIKRKYHLVDSEFERKTLICSKTQSPKYALASRVSLVA</sequence>